<dbReference type="EMBL" id="CAJNOQ010007300">
    <property type="protein sequence ID" value="CAF1164006.1"/>
    <property type="molecule type" value="Genomic_DNA"/>
</dbReference>
<gene>
    <name evidence="2" type="ORF">GPM918_LOCUS21829</name>
    <name evidence="1" type="ORF">OVA965_LOCUS834</name>
    <name evidence="4" type="ORF">SRO942_LOCUS21827</name>
    <name evidence="3" type="ORF">TMI583_LOCUS835</name>
</gene>
<evidence type="ECO:0000313" key="5">
    <source>
        <dbReference type="Proteomes" id="UP000663829"/>
    </source>
</evidence>
<dbReference type="EMBL" id="CAJNOK010000131">
    <property type="protein sequence ID" value="CAF0731448.1"/>
    <property type="molecule type" value="Genomic_DNA"/>
</dbReference>
<dbReference type="Proteomes" id="UP000682733">
    <property type="component" value="Unassembled WGS sequence"/>
</dbReference>
<accession>A0A814TLL3</accession>
<comment type="caution">
    <text evidence="2">The sequence shown here is derived from an EMBL/GenBank/DDBJ whole genome shotgun (WGS) entry which is preliminary data.</text>
</comment>
<evidence type="ECO:0000313" key="4">
    <source>
        <dbReference type="EMBL" id="CAF3927600.1"/>
    </source>
</evidence>
<sequence length="106" mass="12366">MGSHEFKLLGTHVEPSEKLPINIKVALAKILDESRNNNSTTIESLISKLQKHSHIIQLWDELNRFLFSMEIYKSEFDRSYFNTSFDGESWSFRRTCKNIKGVMAKL</sequence>
<organism evidence="2 5">
    <name type="scientific">Didymodactylos carnosus</name>
    <dbReference type="NCBI Taxonomy" id="1234261"/>
    <lineage>
        <taxon>Eukaryota</taxon>
        <taxon>Metazoa</taxon>
        <taxon>Spiralia</taxon>
        <taxon>Gnathifera</taxon>
        <taxon>Rotifera</taxon>
        <taxon>Eurotatoria</taxon>
        <taxon>Bdelloidea</taxon>
        <taxon>Philodinida</taxon>
        <taxon>Philodinidae</taxon>
        <taxon>Didymodactylos</taxon>
    </lineage>
</organism>
<name>A0A814TLL3_9BILA</name>
<proteinExistence type="predicted"/>
<reference evidence="2" key="1">
    <citation type="submission" date="2021-02" db="EMBL/GenBank/DDBJ databases">
        <authorList>
            <person name="Nowell W R."/>
        </authorList>
    </citation>
    <scope>NUCLEOTIDE SEQUENCE</scope>
</reference>
<dbReference type="AlphaFoldDB" id="A0A814TLL3"/>
<dbReference type="EMBL" id="CAJOBC010007300">
    <property type="protein sequence ID" value="CAF3927600.1"/>
    <property type="molecule type" value="Genomic_DNA"/>
</dbReference>
<protein>
    <submittedName>
        <fullName evidence="2">Uncharacterized protein</fullName>
    </submittedName>
</protein>
<dbReference type="Proteomes" id="UP000677228">
    <property type="component" value="Unassembled WGS sequence"/>
</dbReference>
<dbReference type="EMBL" id="CAJOBA010000131">
    <property type="protein sequence ID" value="CAF3506975.1"/>
    <property type="molecule type" value="Genomic_DNA"/>
</dbReference>
<dbReference type="Proteomes" id="UP000681722">
    <property type="component" value="Unassembled WGS sequence"/>
</dbReference>
<dbReference type="Proteomes" id="UP000663829">
    <property type="component" value="Unassembled WGS sequence"/>
</dbReference>
<evidence type="ECO:0000313" key="1">
    <source>
        <dbReference type="EMBL" id="CAF0731448.1"/>
    </source>
</evidence>
<keyword evidence="5" id="KW-1185">Reference proteome</keyword>
<evidence type="ECO:0000313" key="3">
    <source>
        <dbReference type="EMBL" id="CAF3506975.1"/>
    </source>
</evidence>
<evidence type="ECO:0000313" key="2">
    <source>
        <dbReference type="EMBL" id="CAF1164006.1"/>
    </source>
</evidence>